<evidence type="ECO:0000259" key="1">
    <source>
        <dbReference type="Pfam" id="PF01370"/>
    </source>
</evidence>
<accession>A0A919N3N5</accession>
<evidence type="ECO:0000259" key="2">
    <source>
        <dbReference type="Pfam" id="PF14667"/>
    </source>
</evidence>
<dbReference type="InterPro" id="IPR014710">
    <property type="entry name" value="RmlC-like_jellyroll"/>
</dbReference>
<protein>
    <submittedName>
        <fullName evidence="3">Epimerase</fullName>
    </submittedName>
</protein>
<evidence type="ECO:0000313" key="3">
    <source>
        <dbReference type="EMBL" id="GIF03797.1"/>
    </source>
</evidence>
<reference evidence="3" key="1">
    <citation type="submission" date="2021-01" db="EMBL/GenBank/DDBJ databases">
        <title>Whole genome shotgun sequence of Actinoplanes siamensis NBRC 109076.</title>
        <authorList>
            <person name="Komaki H."/>
            <person name="Tamura T."/>
        </authorList>
    </citation>
    <scope>NUCLEOTIDE SEQUENCE</scope>
    <source>
        <strain evidence="3">NBRC 109076</strain>
    </source>
</reference>
<sequence length="337" mass="36447">MRVLARALGLGDPVVVDDLSSPRALAGADRVLHLAGINRGDVDGGNRELAERLATGLRRCATPPRTVVFANSVRAGDGTPYGTGKAAAAEVLAEATRWSGSAFEDVRLPNVFGEHGRPHYNSVVATFCRQLVDGVAPRVHEDRELRLLHATDAAALLLGRPAAGPVRCGVAHLRDRLTGIAQRYAGGEIPAPADRLDVRLFNTYRSHHFPAGMPFALALHADDRGRLVEAVRAHGGGGQVFVSTTRPGATRGGHFHLAKVERFLVLRGTAEIRVRRLLHAGVRTFRVRGDRPAFVDMPAMWAHEIINVGDSELLTLFWANEVHDAGQPDTYPERVGR</sequence>
<name>A0A919N3N5_9ACTN</name>
<comment type="caution">
    <text evidence="3">The sequence shown here is derived from an EMBL/GenBank/DDBJ whole genome shotgun (WGS) entry which is preliminary data.</text>
</comment>
<dbReference type="Pfam" id="PF14667">
    <property type="entry name" value="Polysacc_synt_C"/>
    <property type="match status" value="1"/>
</dbReference>
<feature type="domain" description="NAD-dependent epimerase/dehydratase" evidence="1">
    <location>
        <begin position="77"/>
        <end position="156"/>
    </location>
</feature>
<dbReference type="Pfam" id="PF01370">
    <property type="entry name" value="Epimerase"/>
    <property type="match status" value="1"/>
</dbReference>
<keyword evidence="4" id="KW-1185">Reference proteome</keyword>
<gene>
    <name evidence="3" type="primary">fnlB</name>
    <name evidence="3" type="ORF">Asi03nite_13350</name>
</gene>
<proteinExistence type="predicted"/>
<dbReference type="SUPFAM" id="SSF51735">
    <property type="entry name" value="NAD(P)-binding Rossmann-fold domains"/>
    <property type="match status" value="1"/>
</dbReference>
<evidence type="ECO:0000313" key="4">
    <source>
        <dbReference type="Proteomes" id="UP000629619"/>
    </source>
</evidence>
<dbReference type="SUPFAM" id="SSF51182">
    <property type="entry name" value="RmlC-like cupins"/>
    <property type="match status" value="1"/>
</dbReference>
<dbReference type="InterPro" id="IPR036291">
    <property type="entry name" value="NAD(P)-bd_dom_sf"/>
</dbReference>
<dbReference type="InterPro" id="IPR001509">
    <property type="entry name" value="Epimerase_deHydtase"/>
</dbReference>
<dbReference type="InterPro" id="IPR011051">
    <property type="entry name" value="RmlC_Cupin_sf"/>
</dbReference>
<dbReference type="EMBL" id="BOMW01000014">
    <property type="protein sequence ID" value="GIF03797.1"/>
    <property type="molecule type" value="Genomic_DNA"/>
</dbReference>
<dbReference type="AlphaFoldDB" id="A0A919N3N5"/>
<dbReference type="Gene3D" id="2.60.120.10">
    <property type="entry name" value="Jelly Rolls"/>
    <property type="match status" value="1"/>
</dbReference>
<dbReference type="Proteomes" id="UP000629619">
    <property type="component" value="Unassembled WGS sequence"/>
</dbReference>
<dbReference type="InterPro" id="IPR029303">
    <property type="entry name" value="CapF_C"/>
</dbReference>
<feature type="domain" description="Capsular polysaccharide assembling protein CapF C-terminal" evidence="2">
    <location>
        <begin position="220"/>
        <end position="331"/>
    </location>
</feature>
<organism evidence="3 4">
    <name type="scientific">Actinoplanes siamensis</name>
    <dbReference type="NCBI Taxonomy" id="1223317"/>
    <lineage>
        <taxon>Bacteria</taxon>
        <taxon>Bacillati</taxon>
        <taxon>Actinomycetota</taxon>
        <taxon>Actinomycetes</taxon>
        <taxon>Micromonosporales</taxon>
        <taxon>Micromonosporaceae</taxon>
        <taxon>Actinoplanes</taxon>
    </lineage>
</organism>
<dbReference type="Gene3D" id="3.40.50.720">
    <property type="entry name" value="NAD(P)-binding Rossmann-like Domain"/>
    <property type="match status" value="1"/>
</dbReference>